<dbReference type="Ensembl" id="ENSSVLT00005023553.1">
    <property type="protein sequence ID" value="ENSSVLP00005021139.1"/>
    <property type="gene ID" value="ENSSVLG00005016832.1"/>
</dbReference>
<dbReference type="SMART" id="SM00034">
    <property type="entry name" value="CLECT"/>
    <property type="match status" value="1"/>
</dbReference>
<evidence type="ECO:0000313" key="6">
    <source>
        <dbReference type="Proteomes" id="UP000694564"/>
    </source>
</evidence>
<sequence>MSSLRNCPVEPNAGQDTQKVFKRCSFFLFGTVSRVSHFHEQKKSKQENIYQEVARVKAEMGRLCRLCPWDWTFFQGNCYFFSKSRRNWTDSVTACQEEGAQLVIIKSAEEQSFLQLTSKNKGDTWMGLSDLNNEGTWYWVDGSYLFFRFMKYWNEGEPNNDGEEDCVEFKGDGWNDSRCELEKFWICKKSADSCSNK</sequence>
<dbReference type="SUPFAM" id="SSF56436">
    <property type="entry name" value="C-type lectin-like"/>
    <property type="match status" value="1"/>
</dbReference>
<evidence type="ECO:0000256" key="1">
    <source>
        <dbReference type="ARBA" id="ARBA00022734"/>
    </source>
</evidence>
<dbReference type="GO" id="GO:0005537">
    <property type="term" value="F:D-mannose binding"/>
    <property type="evidence" value="ECO:0007669"/>
    <property type="project" value="Ensembl"/>
</dbReference>
<dbReference type="CDD" id="cd03590">
    <property type="entry name" value="CLECT_DC-SIGN_like"/>
    <property type="match status" value="1"/>
</dbReference>
<accession>A0A8D2D8R7</accession>
<keyword evidence="2" id="KW-1015">Disulfide bond</keyword>
<dbReference type="PROSITE" id="PS50041">
    <property type="entry name" value="C_TYPE_LECTIN_2"/>
    <property type="match status" value="1"/>
</dbReference>
<dbReference type="InterPro" id="IPR018378">
    <property type="entry name" value="C-type_lectin_CS"/>
</dbReference>
<feature type="domain" description="C-type lectin" evidence="4">
    <location>
        <begin position="74"/>
        <end position="188"/>
    </location>
</feature>
<dbReference type="FunFam" id="3.10.100.10:FF:000044">
    <property type="entry name" value="CD209 antigen, isoform CRA_b"/>
    <property type="match status" value="1"/>
</dbReference>
<dbReference type="InterPro" id="IPR016187">
    <property type="entry name" value="CTDL_fold"/>
</dbReference>
<name>A0A8D2D8R7_SCIVU</name>
<dbReference type="GeneTree" id="ENSGT00940000155012"/>
<dbReference type="InterPro" id="IPR050111">
    <property type="entry name" value="C-type_lectin/snaclec_domain"/>
</dbReference>
<organism evidence="5 6">
    <name type="scientific">Sciurus vulgaris</name>
    <name type="common">Eurasian red squirrel</name>
    <dbReference type="NCBI Taxonomy" id="55149"/>
    <lineage>
        <taxon>Eukaryota</taxon>
        <taxon>Metazoa</taxon>
        <taxon>Chordata</taxon>
        <taxon>Craniata</taxon>
        <taxon>Vertebrata</taxon>
        <taxon>Euteleostomi</taxon>
        <taxon>Mammalia</taxon>
        <taxon>Eutheria</taxon>
        <taxon>Euarchontoglires</taxon>
        <taxon>Glires</taxon>
        <taxon>Rodentia</taxon>
        <taxon>Sciuromorpha</taxon>
        <taxon>Sciuridae</taxon>
        <taxon>Sciurinae</taxon>
        <taxon>Sciurini</taxon>
        <taxon>Sciurus</taxon>
    </lineage>
</organism>
<dbReference type="OrthoDB" id="2142683at2759"/>
<dbReference type="InterPro" id="IPR001304">
    <property type="entry name" value="C-type_lectin-like"/>
</dbReference>
<dbReference type="PANTHER" id="PTHR22803">
    <property type="entry name" value="MANNOSE, PHOSPHOLIPASE, LECTIN RECEPTOR RELATED"/>
    <property type="match status" value="1"/>
</dbReference>
<keyword evidence="6" id="KW-1185">Reference proteome</keyword>
<keyword evidence="1" id="KW-0430">Lectin</keyword>
<reference evidence="5" key="1">
    <citation type="submission" date="2025-08" db="UniProtKB">
        <authorList>
            <consortium name="Ensembl"/>
        </authorList>
    </citation>
    <scope>IDENTIFICATION</scope>
</reference>
<dbReference type="Proteomes" id="UP000694564">
    <property type="component" value="Chromosome 16"/>
</dbReference>
<dbReference type="PROSITE" id="PS00615">
    <property type="entry name" value="C_TYPE_LECTIN_1"/>
    <property type="match status" value="1"/>
</dbReference>
<reference evidence="5" key="2">
    <citation type="submission" date="2025-09" db="UniProtKB">
        <authorList>
            <consortium name="Ensembl"/>
        </authorList>
    </citation>
    <scope>IDENTIFICATION</scope>
</reference>
<dbReference type="Pfam" id="PF00059">
    <property type="entry name" value="Lectin_C"/>
    <property type="match status" value="1"/>
</dbReference>
<proteinExistence type="predicted"/>
<keyword evidence="3" id="KW-0675">Receptor</keyword>
<evidence type="ECO:0000256" key="3">
    <source>
        <dbReference type="ARBA" id="ARBA00023170"/>
    </source>
</evidence>
<evidence type="ECO:0000256" key="2">
    <source>
        <dbReference type="ARBA" id="ARBA00023157"/>
    </source>
</evidence>
<dbReference type="InterPro" id="IPR033989">
    <property type="entry name" value="CD209-like_CTLD"/>
</dbReference>
<dbReference type="AlphaFoldDB" id="A0A8D2D8R7"/>
<protein>
    <recommendedName>
        <fullName evidence="4">C-type lectin domain-containing protein</fullName>
    </recommendedName>
</protein>
<dbReference type="Gene3D" id="3.10.100.10">
    <property type="entry name" value="Mannose-Binding Protein A, subunit A"/>
    <property type="match status" value="1"/>
</dbReference>
<dbReference type="InterPro" id="IPR016186">
    <property type="entry name" value="C-type_lectin-like/link_sf"/>
</dbReference>
<evidence type="ECO:0000313" key="5">
    <source>
        <dbReference type="Ensembl" id="ENSSVLP00005021139.1"/>
    </source>
</evidence>
<evidence type="ECO:0000259" key="4">
    <source>
        <dbReference type="PROSITE" id="PS50041"/>
    </source>
</evidence>